<dbReference type="AlphaFoldDB" id="A0AAD4RW97"/>
<sequence length="53" mass="6170">MSESVWIEVKHLGKHMLCINYTSCFSAVAPNCHMENKIYFPRLHTGEILPMVY</sequence>
<gene>
    <name evidence="1" type="ORF">MKW98_005185</name>
</gene>
<dbReference type="EMBL" id="JAJJMB010017633">
    <property type="protein sequence ID" value="KAI3836852.1"/>
    <property type="molecule type" value="Genomic_DNA"/>
</dbReference>
<proteinExistence type="predicted"/>
<evidence type="ECO:0000313" key="1">
    <source>
        <dbReference type="EMBL" id="KAI3836852.1"/>
    </source>
</evidence>
<keyword evidence="2" id="KW-1185">Reference proteome</keyword>
<dbReference type="Proteomes" id="UP001202328">
    <property type="component" value="Unassembled WGS sequence"/>
</dbReference>
<accession>A0AAD4RW97</accession>
<name>A0AAD4RW97_9MAGN</name>
<evidence type="ECO:0000313" key="2">
    <source>
        <dbReference type="Proteomes" id="UP001202328"/>
    </source>
</evidence>
<comment type="caution">
    <text evidence="1">The sequence shown here is derived from an EMBL/GenBank/DDBJ whole genome shotgun (WGS) entry which is preliminary data.</text>
</comment>
<protein>
    <submittedName>
        <fullName evidence="1">Uncharacterized protein</fullName>
    </submittedName>
</protein>
<reference evidence="1" key="1">
    <citation type="submission" date="2022-04" db="EMBL/GenBank/DDBJ databases">
        <title>A functionally conserved STORR gene fusion in Papaver species that diverged 16.8 million years ago.</title>
        <authorList>
            <person name="Catania T."/>
        </authorList>
    </citation>
    <scope>NUCLEOTIDE SEQUENCE</scope>
    <source>
        <strain evidence="1">S-188037</strain>
    </source>
</reference>
<organism evidence="1 2">
    <name type="scientific">Papaver atlanticum</name>
    <dbReference type="NCBI Taxonomy" id="357466"/>
    <lineage>
        <taxon>Eukaryota</taxon>
        <taxon>Viridiplantae</taxon>
        <taxon>Streptophyta</taxon>
        <taxon>Embryophyta</taxon>
        <taxon>Tracheophyta</taxon>
        <taxon>Spermatophyta</taxon>
        <taxon>Magnoliopsida</taxon>
        <taxon>Ranunculales</taxon>
        <taxon>Papaveraceae</taxon>
        <taxon>Papaveroideae</taxon>
        <taxon>Papaver</taxon>
    </lineage>
</organism>